<dbReference type="InterPro" id="IPR000182">
    <property type="entry name" value="GNAT_dom"/>
</dbReference>
<feature type="domain" description="N-acetyltransferase" evidence="4">
    <location>
        <begin position="158"/>
        <end position="311"/>
    </location>
</feature>
<sequence>MLEHQYVTIDSVKGSKDEYIIRDESGITIGRTFIIEYSVKNRYCSFRIKFYKERDQSYLLLKESIRMFLISLFKNMNLYKINVIADEDINIMSFTDLGFKLEGIISDSLICNCEYKDELLFGIDFDVFQNINRNKYFKRNGKSISIVVLTPNKSQDVLNYYLKNREHLKAFEPEREESFYTLQFQRRNLIESYKQFIDSESVNFGIYKGERFIGKIQISNIVLGVLKSAVVGYSIDKDEQGNGYMEEALELACDYANYDIGLHRLEASTLVDNIKSQRVLKHCGFKELGLNEKYLFINGKWQNHITFYKLL</sequence>
<dbReference type="InterPro" id="IPR016181">
    <property type="entry name" value="Acyl_CoA_acyltransferase"/>
</dbReference>
<dbReference type="Gene3D" id="3.40.630.30">
    <property type="match status" value="2"/>
</dbReference>
<dbReference type="Proteomes" id="UP000266301">
    <property type="component" value="Chromosome"/>
</dbReference>
<comment type="similarity">
    <text evidence="3">Belongs to the acetyltransferase family. RimJ subfamily.</text>
</comment>
<dbReference type="OrthoDB" id="9801656at2"/>
<dbReference type="PROSITE" id="PS51186">
    <property type="entry name" value="GNAT"/>
    <property type="match status" value="1"/>
</dbReference>
<organism evidence="5 6">
    <name type="scientific">Clostridium fermenticellae</name>
    <dbReference type="NCBI Taxonomy" id="2068654"/>
    <lineage>
        <taxon>Bacteria</taxon>
        <taxon>Bacillati</taxon>
        <taxon>Bacillota</taxon>
        <taxon>Clostridia</taxon>
        <taxon>Eubacteriales</taxon>
        <taxon>Clostridiaceae</taxon>
        <taxon>Clostridium</taxon>
    </lineage>
</organism>
<accession>A0A386H0C1</accession>
<evidence type="ECO:0000259" key="4">
    <source>
        <dbReference type="PROSITE" id="PS51186"/>
    </source>
</evidence>
<keyword evidence="6" id="KW-1185">Reference proteome</keyword>
<dbReference type="RefSeq" id="WP_119969799.1">
    <property type="nucleotide sequence ID" value="NZ_CP032416.1"/>
</dbReference>
<dbReference type="AlphaFoldDB" id="A0A386H0C1"/>
<dbReference type="GO" id="GO:0005737">
    <property type="term" value="C:cytoplasm"/>
    <property type="evidence" value="ECO:0007669"/>
    <property type="project" value="TreeGrafter"/>
</dbReference>
<dbReference type="InterPro" id="IPR051531">
    <property type="entry name" value="N-acetyltransferase"/>
</dbReference>
<reference evidence="5 6" key="1">
    <citation type="journal article" date="2019" name="Int. J. Syst. Evol. Microbiol.">
        <title>Clostridium fermenticellae sp. nov., isolated from the mud in a fermentation cellar for the production of the Chinese liquor, baijiu.</title>
        <authorList>
            <person name="Xu P.X."/>
            <person name="Chai L.J."/>
            <person name="Qiu T."/>
            <person name="Zhang X.J."/>
            <person name="Lu Z.M."/>
            <person name="Xiao C."/>
            <person name="Wang S.T."/>
            <person name="Shen C.H."/>
            <person name="Shi J.S."/>
            <person name="Xu Z.H."/>
        </authorList>
    </citation>
    <scope>NUCLEOTIDE SEQUENCE [LARGE SCALE GENOMIC DNA]</scope>
    <source>
        <strain evidence="5 6">JN500901</strain>
    </source>
</reference>
<name>A0A386H0C1_9CLOT</name>
<dbReference type="EMBL" id="CP032416">
    <property type="protein sequence ID" value="AYD39088.1"/>
    <property type="molecule type" value="Genomic_DNA"/>
</dbReference>
<gene>
    <name evidence="5" type="ORF">D4Z93_00280</name>
</gene>
<dbReference type="SUPFAM" id="SSF55729">
    <property type="entry name" value="Acyl-CoA N-acyltransferases (Nat)"/>
    <property type="match status" value="1"/>
</dbReference>
<evidence type="ECO:0000256" key="2">
    <source>
        <dbReference type="ARBA" id="ARBA00023315"/>
    </source>
</evidence>
<protein>
    <submittedName>
        <fullName evidence="5">N-acetyltransferase</fullName>
    </submittedName>
</protein>
<keyword evidence="1 5" id="KW-0808">Transferase</keyword>
<evidence type="ECO:0000256" key="3">
    <source>
        <dbReference type="ARBA" id="ARBA00038502"/>
    </source>
</evidence>
<keyword evidence="2" id="KW-0012">Acyltransferase</keyword>
<dbReference type="Pfam" id="PF13302">
    <property type="entry name" value="Acetyltransf_3"/>
    <property type="match status" value="1"/>
</dbReference>
<dbReference type="PANTHER" id="PTHR43792">
    <property type="entry name" value="GNAT FAMILY, PUTATIVE (AFU_ORTHOLOGUE AFUA_3G00765)-RELATED-RELATED"/>
    <property type="match status" value="1"/>
</dbReference>
<proteinExistence type="inferred from homology"/>
<dbReference type="KEGG" id="cfer:D4Z93_00280"/>
<evidence type="ECO:0000313" key="5">
    <source>
        <dbReference type="EMBL" id="AYD39088.1"/>
    </source>
</evidence>
<dbReference type="GO" id="GO:0008999">
    <property type="term" value="F:protein-N-terminal-alanine acetyltransferase activity"/>
    <property type="evidence" value="ECO:0007669"/>
    <property type="project" value="TreeGrafter"/>
</dbReference>
<dbReference type="PANTHER" id="PTHR43792:SF8">
    <property type="entry name" value="[RIBOSOMAL PROTEIN US5]-ALANINE N-ACETYLTRANSFERASE"/>
    <property type="match status" value="1"/>
</dbReference>
<evidence type="ECO:0000256" key="1">
    <source>
        <dbReference type="ARBA" id="ARBA00022679"/>
    </source>
</evidence>
<evidence type="ECO:0000313" key="6">
    <source>
        <dbReference type="Proteomes" id="UP000266301"/>
    </source>
</evidence>